<keyword evidence="2" id="KW-1185">Reference proteome</keyword>
<evidence type="ECO:0000313" key="2">
    <source>
        <dbReference type="Proteomes" id="UP001595912"/>
    </source>
</evidence>
<protein>
    <submittedName>
        <fullName evidence="1">Uncharacterized protein</fullName>
    </submittedName>
</protein>
<organism evidence="1 2">
    <name type="scientific">Dactylosporangium cerinum</name>
    <dbReference type="NCBI Taxonomy" id="1434730"/>
    <lineage>
        <taxon>Bacteria</taxon>
        <taxon>Bacillati</taxon>
        <taxon>Actinomycetota</taxon>
        <taxon>Actinomycetes</taxon>
        <taxon>Micromonosporales</taxon>
        <taxon>Micromonosporaceae</taxon>
        <taxon>Dactylosporangium</taxon>
    </lineage>
</organism>
<gene>
    <name evidence="1" type="ORF">ACFPIJ_25860</name>
</gene>
<dbReference type="RefSeq" id="WP_380118077.1">
    <property type="nucleotide sequence ID" value="NZ_JBHSIU010000030.1"/>
</dbReference>
<reference evidence="2" key="1">
    <citation type="journal article" date="2019" name="Int. J. Syst. Evol. Microbiol.">
        <title>The Global Catalogue of Microorganisms (GCM) 10K type strain sequencing project: providing services to taxonomists for standard genome sequencing and annotation.</title>
        <authorList>
            <consortium name="The Broad Institute Genomics Platform"/>
            <consortium name="The Broad Institute Genome Sequencing Center for Infectious Disease"/>
            <person name="Wu L."/>
            <person name="Ma J."/>
        </authorList>
    </citation>
    <scope>NUCLEOTIDE SEQUENCE [LARGE SCALE GENOMIC DNA]</scope>
    <source>
        <strain evidence="2">CGMCC 4.7152</strain>
    </source>
</reference>
<name>A0ABV9W0L7_9ACTN</name>
<sequence length="156" mass="17329">MAAVAGGVLAVLLPRQRAEEVKGKGMERRSDFMVWLRRRFRIFGGVAGAVSHADTGPYAGAPRNPDLRVGDEKAYSTVRYTTHQVAYTSIGTDPDHCPGCRRPLVELHRLEYVRGDTRVPVGAVRTCRGCQTDSWLLRSRMPAVSRARDTARKHVI</sequence>
<evidence type="ECO:0000313" key="1">
    <source>
        <dbReference type="EMBL" id="MFC5001251.1"/>
    </source>
</evidence>
<dbReference type="EMBL" id="JBHSIU010000030">
    <property type="protein sequence ID" value="MFC5001251.1"/>
    <property type="molecule type" value="Genomic_DNA"/>
</dbReference>
<dbReference type="Proteomes" id="UP001595912">
    <property type="component" value="Unassembled WGS sequence"/>
</dbReference>
<accession>A0ABV9W0L7</accession>
<proteinExistence type="predicted"/>
<comment type="caution">
    <text evidence="1">The sequence shown here is derived from an EMBL/GenBank/DDBJ whole genome shotgun (WGS) entry which is preliminary data.</text>
</comment>